<dbReference type="Proteomes" id="UP000190389">
    <property type="component" value="Unassembled WGS sequence"/>
</dbReference>
<dbReference type="GO" id="GO:0008199">
    <property type="term" value="F:ferric iron binding"/>
    <property type="evidence" value="ECO:0007669"/>
    <property type="project" value="InterPro"/>
</dbReference>
<evidence type="ECO:0000256" key="2">
    <source>
        <dbReference type="RuleBase" id="RU003875"/>
    </source>
</evidence>
<name>A0A1T4LWN1_9BACT</name>
<dbReference type="STRING" id="171291.SAMN02745154_00556"/>
<dbReference type="PIRSF" id="PIRSF005900">
    <property type="entry name" value="Dps"/>
    <property type="match status" value="1"/>
</dbReference>
<dbReference type="PANTHER" id="PTHR42932">
    <property type="entry name" value="GENERAL STRESS PROTEIN 20U"/>
    <property type="match status" value="1"/>
</dbReference>
<evidence type="ECO:0000313" key="5">
    <source>
        <dbReference type="Proteomes" id="UP000190389"/>
    </source>
</evidence>
<dbReference type="RefSeq" id="WP_159442412.1">
    <property type="nucleotide sequence ID" value="NZ_CP137850.1"/>
</dbReference>
<dbReference type="PANTHER" id="PTHR42932:SF1">
    <property type="entry name" value="GENERAL STRESS PROTEIN 20U"/>
    <property type="match status" value="1"/>
</dbReference>
<dbReference type="GO" id="GO:0003677">
    <property type="term" value="F:DNA binding"/>
    <property type="evidence" value="ECO:0007669"/>
    <property type="project" value="UniProtKB-KW"/>
</dbReference>
<reference evidence="5" key="1">
    <citation type="submission" date="2017-02" db="EMBL/GenBank/DDBJ databases">
        <authorList>
            <person name="Varghese N."/>
            <person name="Submissions S."/>
        </authorList>
    </citation>
    <scope>NUCLEOTIDE SEQUENCE [LARGE SCALE GENOMIC DNA]</scope>
    <source>
        <strain evidence="5">ATCC 27862</strain>
    </source>
</reference>
<dbReference type="InterPro" id="IPR008331">
    <property type="entry name" value="Ferritin_DPS_dom"/>
</dbReference>
<dbReference type="Pfam" id="PF00210">
    <property type="entry name" value="Ferritin"/>
    <property type="match status" value="1"/>
</dbReference>
<keyword evidence="5" id="KW-1185">Reference proteome</keyword>
<dbReference type="InterPro" id="IPR012347">
    <property type="entry name" value="Ferritin-like"/>
</dbReference>
<sequence length="138" mass="16301">MNNKQDLLKLQASFLILQTKVKNFHWNLKDKNFFEIHEQLDKFYDDVSEQLDALAEKLLMLDHNALGSYKDSLDLSLIQEAETQYYSAAQVFEAVVYDLEKILDFIGNMKDISFRVQPLIDEVVIMVDTWLWKFKKSM</sequence>
<dbReference type="SUPFAM" id="SSF47240">
    <property type="entry name" value="Ferritin-like"/>
    <property type="match status" value="1"/>
</dbReference>
<dbReference type="OrthoDB" id="9797023at2"/>
<keyword evidence="4" id="KW-0238">DNA-binding</keyword>
<proteinExistence type="inferred from homology"/>
<dbReference type="InterPro" id="IPR009078">
    <property type="entry name" value="Ferritin-like_SF"/>
</dbReference>
<evidence type="ECO:0000256" key="1">
    <source>
        <dbReference type="ARBA" id="ARBA00009497"/>
    </source>
</evidence>
<evidence type="ECO:0000259" key="3">
    <source>
        <dbReference type="Pfam" id="PF00210"/>
    </source>
</evidence>
<protein>
    <submittedName>
        <fullName evidence="4">Starvation-inducible DNA-binding protein</fullName>
    </submittedName>
</protein>
<dbReference type="AlphaFoldDB" id="A0A1T4LWN1"/>
<organism evidence="4 5">
    <name type="scientific">Mycoplasmopsis verecunda</name>
    <dbReference type="NCBI Taxonomy" id="171291"/>
    <lineage>
        <taxon>Bacteria</taxon>
        <taxon>Bacillati</taxon>
        <taxon>Mycoplasmatota</taxon>
        <taxon>Mycoplasmoidales</taxon>
        <taxon>Metamycoplasmataceae</taxon>
        <taxon>Mycoplasmopsis</taxon>
    </lineage>
</organism>
<comment type="similarity">
    <text evidence="1 2">Belongs to the Dps family.</text>
</comment>
<dbReference type="Gene3D" id="1.20.1260.10">
    <property type="match status" value="1"/>
</dbReference>
<gene>
    <name evidence="4" type="ORF">SAMN02745154_00556</name>
</gene>
<dbReference type="CDD" id="cd01043">
    <property type="entry name" value="DPS"/>
    <property type="match status" value="1"/>
</dbReference>
<feature type="domain" description="Ferritin/DPS" evidence="3">
    <location>
        <begin position="7"/>
        <end position="112"/>
    </location>
</feature>
<evidence type="ECO:0000313" key="4">
    <source>
        <dbReference type="EMBL" id="SJZ58888.1"/>
    </source>
</evidence>
<dbReference type="EMBL" id="FUXF01000022">
    <property type="protein sequence ID" value="SJZ58888.1"/>
    <property type="molecule type" value="Genomic_DNA"/>
</dbReference>
<dbReference type="InterPro" id="IPR002177">
    <property type="entry name" value="DPS_DNA-bd"/>
</dbReference>
<dbReference type="PRINTS" id="PR01346">
    <property type="entry name" value="HELNAPAPROT"/>
</dbReference>
<accession>A0A1T4LWN1</accession>